<dbReference type="PROSITE" id="PS51387">
    <property type="entry name" value="FAD_PCMH"/>
    <property type="match status" value="1"/>
</dbReference>
<proteinExistence type="predicted"/>
<dbReference type="EMBL" id="JAGRRH010000015">
    <property type="protein sequence ID" value="KAG7356271.1"/>
    <property type="molecule type" value="Genomic_DNA"/>
</dbReference>
<protein>
    <submittedName>
        <fullName evidence="6">FAD linked oxidase-like protein</fullName>
    </submittedName>
</protein>
<evidence type="ECO:0000256" key="3">
    <source>
        <dbReference type="ARBA" id="ARBA00022827"/>
    </source>
</evidence>
<dbReference type="GO" id="GO:0016491">
    <property type="term" value="F:oxidoreductase activity"/>
    <property type="evidence" value="ECO:0007669"/>
    <property type="project" value="UniProtKB-KW"/>
</dbReference>
<evidence type="ECO:0000313" key="7">
    <source>
        <dbReference type="Proteomes" id="UP000693970"/>
    </source>
</evidence>
<keyword evidence="3" id="KW-0274">FAD</keyword>
<dbReference type="Proteomes" id="UP000693970">
    <property type="component" value="Unassembled WGS sequence"/>
</dbReference>
<name>A0A9K3L7N8_9STRA</name>
<sequence>MSFPFEELLSSDDGLTVISSQDAGFMEALTSRTFVSNFPSDTQADLLPEAVIVAITTVAVQKAVQFCHKYKLQISPRTGGHNWHSIFLQGKNTVILDVGGLDSVQFEDETKTILAGPGATSVNTKIPKEYFFPSGHCPSVPLGGFVLGGGYGIGFPKYGMACSSVIGMEVVLASGEIRWVQETDDDDIAKALMDLVKGSYHRFPAVVTKYQLRAFQSPKCVLQQSFLFAPTDWKLALRYGRDMMHRSTIDTSSIETAVVFCHCPPDLVELIGAKTMVVLSLVVWSDEDEIPTRQFLEEQTKHFEGMAISPATAKPVNAHTLARDVYGPLYPNARYITDGYFGDESYLGSSDETYFNLIQPLADSWISDDGLLPGPHSHTLFVLCNKSLRQVNGCDLACGFVPSFEVMSYAIFEDDTIDGKVSVDLKKGLEGLRQSSNTWTVLPEGNIRTGKAAFRGWHDISAKLKILDPDEVFKKSEKKNSFPGNQTHFVRIV</sequence>
<dbReference type="InterPro" id="IPR050416">
    <property type="entry name" value="FAD-linked_Oxidoreductase"/>
</dbReference>
<dbReference type="Pfam" id="PF01565">
    <property type="entry name" value="FAD_binding_4"/>
    <property type="match status" value="1"/>
</dbReference>
<evidence type="ECO:0000256" key="1">
    <source>
        <dbReference type="ARBA" id="ARBA00001974"/>
    </source>
</evidence>
<dbReference type="PANTHER" id="PTHR42973:SF39">
    <property type="entry name" value="FAD-BINDING PCMH-TYPE DOMAIN-CONTAINING PROTEIN"/>
    <property type="match status" value="1"/>
</dbReference>
<dbReference type="InterPro" id="IPR016166">
    <property type="entry name" value="FAD-bd_PCMH"/>
</dbReference>
<organism evidence="6 7">
    <name type="scientific">Nitzschia inconspicua</name>
    <dbReference type="NCBI Taxonomy" id="303405"/>
    <lineage>
        <taxon>Eukaryota</taxon>
        <taxon>Sar</taxon>
        <taxon>Stramenopiles</taxon>
        <taxon>Ochrophyta</taxon>
        <taxon>Bacillariophyta</taxon>
        <taxon>Bacillariophyceae</taxon>
        <taxon>Bacillariophycidae</taxon>
        <taxon>Bacillariales</taxon>
        <taxon>Bacillariaceae</taxon>
        <taxon>Nitzschia</taxon>
    </lineage>
</organism>
<dbReference type="GO" id="GO:0071949">
    <property type="term" value="F:FAD binding"/>
    <property type="evidence" value="ECO:0007669"/>
    <property type="project" value="InterPro"/>
</dbReference>
<evidence type="ECO:0000256" key="4">
    <source>
        <dbReference type="ARBA" id="ARBA00023002"/>
    </source>
</evidence>
<dbReference type="InterPro" id="IPR006094">
    <property type="entry name" value="Oxid_FAD_bind_N"/>
</dbReference>
<keyword evidence="2" id="KW-0285">Flavoprotein</keyword>
<evidence type="ECO:0000259" key="5">
    <source>
        <dbReference type="PROSITE" id="PS51387"/>
    </source>
</evidence>
<feature type="domain" description="FAD-binding PCMH-type" evidence="5">
    <location>
        <begin position="44"/>
        <end position="217"/>
    </location>
</feature>
<reference evidence="6" key="1">
    <citation type="journal article" date="2021" name="Sci. Rep.">
        <title>Diploid genomic architecture of Nitzschia inconspicua, an elite biomass production diatom.</title>
        <authorList>
            <person name="Oliver A."/>
            <person name="Podell S."/>
            <person name="Pinowska A."/>
            <person name="Traller J.C."/>
            <person name="Smith S.R."/>
            <person name="McClure R."/>
            <person name="Beliaev A."/>
            <person name="Bohutskyi P."/>
            <person name="Hill E.A."/>
            <person name="Rabines A."/>
            <person name="Zheng H."/>
            <person name="Allen L.Z."/>
            <person name="Kuo A."/>
            <person name="Grigoriev I.V."/>
            <person name="Allen A.E."/>
            <person name="Hazlebeck D."/>
            <person name="Allen E.E."/>
        </authorList>
    </citation>
    <scope>NUCLEOTIDE SEQUENCE</scope>
    <source>
        <strain evidence="6">Hildebrandi</strain>
    </source>
</reference>
<reference evidence="6" key="2">
    <citation type="submission" date="2021-04" db="EMBL/GenBank/DDBJ databases">
        <authorList>
            <person name="Podell S."/>
        </authorList>
    </citation>
    <scope>NUCLEOTIDE SEQUENCE</scope>
    <source>
        <strain evidence="6">Hildebrandi</strain>
    </source>
</reference>
<keyword evidence="4" id="KW-0560">Oxidoreductase</keyword>
<gene>
    <name evidence="6" type="ORF">IV203_000957</name>
</gene>
<evidence type="ECO:0000256" key="2">
    <source>
        <dbReference type="ARBA" id="ARBA00022630"/>
    </source>
</evidence>
<keyword evidence="7" id="KW-1185">Reference proteome</keyword>
<dbReference type="PANTHER" id="PTHR42973">
    <property type="entry name" value="BINDING OXIDOREDUCTASE, PUTATIVE (AFU_ORTHOLOGUE AFUA_1G17690)-RELATED"/>
    <property type="match status" value="1"/>
</dbReference>
<evidence type="ECO:0000313" key="6">
    <source>
        <dbReference type="EMBL" id="KAG7356271.1"/>
    </source>
</evidence>
<comment type="cofactor">
    <cofactor evidence="1">
        <name>FAD</name>
        <dbReference type="ChEBI" id="CHEBI:57692"/>
    </cofactor>
</comment>
<accession>A0A9K3L7N8</accession>
<dbReference type="OrthoDB" id="415825at2759"/>
<dbReference type="AlphaFoldDB" id="A0A9K3L7N8"/>
<comment type="caution">
    <text evidence="6">The sequence shown here is derived from an EMBL/GenBank/DDBJ whole genome shotgun (WGS) entry which is preliminary data.</text>
</comment>